<name>A0ABQ1QY84_9FLAO</name>
<keyword evidence="1" id="KW-0472">Membrane</keyword>
<dbReference type="EMBL" id="BMFH01000001">
    <property type="protein sequence ID" value="GGD49812.1"/>
    <property type="molecule type" value="Genomic_DNA"/>
</dbReference>
<evidence type="ECO:0008006" key="4">
    <source>
        <dbReference type="Google" id="ProtNLM"/>
    </source>
</evidence>
<sequence>MENKVRVFSYEDVVQRQQPLLMLAPGIYEKQGGMFSYTKLWLSEIRKYVRSSSLLMDKRFKEDLSDNRILYKSISSEVKWKGLLISSVSVFLPVFLVKWMFADYREVVQKFSQIHILTSFIFAYPLIRSLLAFNDKITLVYTLHDPVPHEEKRGGIAKRIKKRYLEKIYRLSRRNPNFFLHLHSEALLSDCRDIAGKVIIHPHPLPERLVTARKDNFHGVVFGFLGRMESYKGLDILLSAFEKIAENSDILVPIKIRLAGSGDLSVEAWEKLPFEVEIHNRRVSELEFHTFMAGLDCLLLPYRKATQSGVGYLALSYEIPIIATDTGGLPDIVQQSRDTRSALIPPNDSEALKEAILKFIQKDIKRG</sequence>
<gene>
    <name evidence="2" type="ORF">GCM10011361_15630</name>
</gene>
<reference evidence="3" key="1">
    <citation type="journal article" date="2019" name="Int. J. Syst. Evol. Microbiol.">
        <title>The Global Catalogue of Microorganisms (GCM) 10K type strain sequencing project: providing services to taxonomists for standard genome sequencing and annotation.</title>
        <authorList>
            <consortium name="The Broad Institute Genomics Platform"/>
            <consortium name="The Broad Institute Genome Sequencing Center for Infectious Disease"/>
            <person name="Wu L."/>
            <person name="Ma J."/>
        </authorList>
    </citation>
    <scope>NUCLEOTIDE SEQUENCE [LARGE SCALE GENOMIC DNA]</scope>
    <source>
        <strain evidence="3">CGMCC 1.12606</strain>
    </source>
</reference>
<evidence type="ECO:0000313" key="2">
    <source>
        <dbReference type="EMBL" id="GGD49812.1"/>
    </source>
</evidence>
<keyword evidence="3" id="KW-1185">Reference proteome</keyword>
<evidence type="ECO:0000256" key="1">
    <source>
        <dbReference type="SAM" id="Phobius"/>
    </source>
</evidence>
<evidence type="ECO:0000313" key="3">
    <source>
        <dbReference type="Proteomes" id="UP000625780"/>
    </source>
</evidence>
<dbReference type="Gene3D" id="3.40.50.2000">
    <property type="entry name" value="Glycogen Phosphorylase B"/>
    <property type="match status" value="1"/>
</dbReference>
<dbReference type="PANTHER" id="PTHR12526">
    <property type="entry name" value="GLYCOSYLTRANSFERASE"/>
    <property type="match status" value="1"/>
</dbReference>
<feature type="transmembrane region" description="Helical" evidence="1">
    <location>
        <begin position="114"/>
        <end position="133"/>
    </location>
</feature>
<dbReference type="SUPFAM" id="SSF53756">
    <property type="entry name" value="UDP-Glycosyltransferase/glycogen phosphorylase"/>
    <property type="match status" value="1"/>
</dbReference>
<dbReference type="Pfam" id="PF13692">
    <property type="entry name" value="Glyco_trans_1_4"/>
    <property type="match status" value="1"/>
</dbReference>
<keyword evidence="1" id="KW-0812">Transmembrane</keyword>
<keyword evidence="1" id="KW-1133">Transmembrane helix</keyword>
<proteinExistence type="predicted"/>
<dbReference type="CDD" id="cd03801">
    <property type="entry name" value="GT4_PimA-like"/>
    <property type="match status" value="1"/>
</dbReference>
<comment type="caution">
    <text evidence="2">The sequence shown here is derived from an EMBL/GenBank/DDBJ whole genome shotgun (WGS) entry which is preliminary data.</text>
</comment>
<protein>
    <recommendedName>
        <fullName evidence="4">Glycosyltransferase</fullName>
    </recommendedName>
</protein>
<dbReference type="RefSeq" id="WP_188370117.1">
    <property type="nucleotide sequence ID" value="NZ_BMFH01000001.1"/>
</dbReference>
<feature type="transmembrane region" description="Helical" evidence="1">
    <location>
        <begin position="82"/>
        <end position="102"/>
    </location>
</feature>
<dbReference type="PANTHER" id="PTHR12526:SF634">
    <property type="entry name" value="BLL3361 PROTEIN"/>
    <property type="match status" value="1"/>
</dbReference>
<dbReference type="Proteomes" id="UP000625780">
    <property type="component" value="Unassembled WGS sequence"/>
</dbReference>
<accession>A0ABQ1QY84</accession>
<organism evidence="2 3">
    <name type="scientific">Muriicola marianensis</name>
    <dbReference type="NCBI Taxonomy" id="1324801"/>
    <lineage>
        <taxon>Bacteria</taxon>
        <taxon>Pseudomonadati</taxon>
        <taxon>Bacteroidota</taxon>
        <taxon>Flavobacteriia</taxon>
        <taxon>Flavobacteriales</taxon>
        <taxon>Flavobacteriaceae</taxon>
        <taxon>Muriicola</taxon>
    </lineage>
</organism>